<accession>A0A1G4ECS0</accession>
<keyword evidence="1" id="KW-0472">Membrane</keyword>
<feature type="transmembrane region" description="Helical" evidence="1">
    <location>
        <begin position="287"/>
        <end position="307"/>
    </location>
</feature>
<dbReference type="Pfam" id="PF05795">
    <property type="entry name" value="Plasmodium_Vir"/>
    <property type="match status" value="1"/>
</dbReference>
<dbReference type="VEuPathDB" id="PlasmoDB:PVX_025690"/>
<gene>
    <name evidence="2" type="ORF">PVT01_000051700</name>
</gene>
<evidence type="ECO:0000313" key="2">
    <source>
        <dbReference type="EMBL" id="SCA59907.1"/>
    </source>
</evidence>
<proteinExistence type="predicted"/>
<dbReference type="VEuPathDB" id="PlasmoDB:PVW1_000006200"/>
<name>A0A1G4ECS0_PLAVI</name>
<keyword evidence="1" id="KW-1133">Transmembrane helix</keyword>
<dbReference type="InterPro" id="IPR008780">
    <property type="entry name" value="Plasmodium_Vir"/>
</dbReference>
<protein>
    <submittedName>
        <fullName evidence="2">VIR protein</fullName>
    </submittedName>
</protein>
<evidence type="ECO:0000256" key="1">
    <source>
        <dbReference type="SAM" id="Phobius"/>
    </source>
</evidence>
<reference evidence="2 3" key="1">
    <citation type="submission" date="2016-07" db="EMBL/GenBank/DDBJ databases">
        <authorList>
            <consortium name="Pathogen Informatics"/>
        </authorList>
    </citation>
    <scope>NUCLEOTIDE SEQUENCE [LARGE SCALE GENOMIC DNA]</scope>
</reference>
<organism evidence="2 3">
    <name type="scientific">Plasmodium vivax</name>
    <name type="common">malaria parasite P. vivax</name>
    <dbReference type="NCBI Taxonomy" id="5855"/>
    <lineage>
        <taxon>Eukaryota</taxon>
        <taxon>Sar</taxon>
        <taxon>Alveolata</taxon>
        <taxon>Apicomplexa</taxon>
        <taxon>Aconoidasida</taxon>
        <taxon>Haemosporida</taxon>
        <taxon>Plasmodiidae</taxon>
        <taxon>Plasmodium</taxon>
        <taxon>Plasmodium (Plasmodium)</taxon>
    </lineage>
</organism>
<dbReference type="AlphaFoldDB" id="A0A1G4ECS0"/>
<evidence type="ECO:0000313" key="3">
    <source>
        <dbReference type="Proteomes" id="UP000196402"/>
    </source>
</evidence>
<dbReference type="EMBL" id="FLYH01000120">
    <property type="protein sequence ID" value="SCA59907.1"/>
    <property type="molecule type" value="Genomic_DNA"/>
</dbReference>
<sequence>MDTSDKDFSVDKIKEAYQFIEGSNFYKIYNELNWDCNSTNYYDFGASCFNGTTDEWTNFPNVNDFLKNLYSNLYRIYHTIAGNGNDYFDDNENVIKTIGYVYLKYWLYDQIFNKNFNDAQIEKVLEGLKNHVSNKLENKPSNPFMLYDLKKDEINKIRKIYAFTIILYENANDFANHNNNNSKYMDYFGEGLDEFISSINKCYIEKSTDNYCNEFKEFLNKCKDKDFNTGILISPENKEYSTDGTSKYLLTVEKYENESLFIYLKDKKMLNFLKTSNFLSNKYKTTIAATSVVGSAIGLSSIFYYFYKFTPFGSALRKGKRENIVNIDEEAHNSLLYTPDTEQIPFKNREYKVAYHTFSDT</sequence>
<dbReference type="VEuPathDB" id="PlasmoDB:PVP01_0003520"/>
<dbReference type="Proteomes" id="UP000196402">
    <property type="component" value="Unassembled WGS sequence"/>
</dbReference>
<dbReference type="VEuPathDB" id="PlasmoDB:PVPAM_110064700"/>
<keyword evidence="1" id="KW-0812">Transmembrane</keyword>